<keyword evidence="3" id="KW-1185">Reference proteome</keyword>
<feature type="region of interest" description="Disordered" evidence="1">
    <location>
        <begin position="670"/>
        <end position="698"/>
    </location>
</feature>
<organism evidence="2 3">
    <name type="scientific">Moelleriella libera RCEF 2490</name>
    <dbReference type="NCBI Taxonomy" id="1081109"/>
    <lineage>
        <taxon>Eukaryota</taxon>
        <taxon>Fungi</taxon>
        <taxon>Dikarya</taxon>
        <taxon>Ascomycota</taxon>
        <taxon>Pezizomycotina</taxon>
        <taxon>Sordariomycetes</taxon>
        <taxon>Hypocreomycetidae</taxon>
        <taxon>Hypocreales</taxon>
        <taxon>Clavicipitaceae</taxon>
        <taxon>Moelleriella</taxon>
    </lineage>
</organism>
<evidence type="ECO:0000256" key="1">
    <source>
        <dbReference type="SAM" id="MobiDB-lite"/>
    </source>
</evidence>
<comment type="caution">
    <text evidence="2">The sequence shown here is derived from an EMBL/GenBank/DDBJ whole genome shotgun (WGS) entry which is preliminary data.</text>
</comment>
<protein>
    <recommendedName>
        <fullName evidence="4">Mucin</fullName>
    </recommendedName>
</protein>
<gene>
    <name evidence="2" type="ORF">AAL_03623</name>
</gene>
<dbReference type="OrthoDB" id="5380370at2759"/>
<dbReference type="AlphaFoldDB" id="A0A168DEN8"/>
<dbReference type="EMBL" id="AZGY01000006">
    <property type="protein sequence ID" value="KZZ97659.1"/>
    <property type="molecule type" value="Genomic_DNA"/>
</dbReference>
<sequence length="731" mass="80793">MAEGASWTMSFKHARSRRADPGYLAAVDHASPACLMGSFLDLDDLDTPPRDSSAPPNDGSADCPDSSFLLLSSSSSCLSVSDMDVPLVTEAAEVATIASSKCSRETLDSIIGSPAPSLASYPSCGTTITSCASSSSSIRSQSEHPTLPNGRDLSVAFCLEDEATEGNDESNVVESHMPSHRRHRPHCSIRIIDRDILSSLSSSPKRPIRKLKRCDSLGRSGGETSRKSMDDRWHSRDGLLMTKEEFEALPLTIQRKYFSTLERLRIVRSPSYNNEVISTHTHIRPRSSSAALSIDEEPVRLGFGRDELDNAPHRRSQLNQKPSRIYSSLERRAKTPRRSSHDKLAVQGLSESVILDATEESILRLGNRPSSFNLEPSSNTIPTLRRRPGRAKMGLSTVDDLRYTTDSLFESFRWLEDGDDLDLRLLLDDYGCNVGAKNLQPQVKRNPSHRRHQTISKFHFGNAANRTGAREAAADSALPALPQEPTLGSTAQGQANRRSRALSLVTPGRQPMPEPAVSIDASAAHYQDPDARMKLRVYLASPHKFDEAIEFGFPSIEEVQGGARLRHKRLASQHERSHGRPGKLHLSTEDDKSSLYSDEASTAEPDSPKTPSTLDKVLPVKAVRTSRDEDGSATKVDYAQAPASSREMTLRMTLTRPDLRANEDQIYGWQKSAPGRKSQTKDEASPAVSVNREAHSKESIERQLAAMDQEEMLAAHDSRVVKRFWNRMRRS</sequence>
<feature type="region of interest" description="Disordered" evidence="1">
    <location>
        <begin position="569"/>
        <end position="642"/>
    </location>
</feature>
<feature type="region of interest" description="Disordered" evidence="1">
    <location>
        <begin position="480"/>
        <end position="500"/>
    </location>
</feature>
<name>A0A168DEN8_9HYPO</name>
<accession>A0A168DEN8</accession>
<feature type="compositionally biased region" description="Polar residues" evidence="1">
    <location>
        <begin position="486"/>
        <end position="496"/>
    </location>
</feature>
<reference evidence="2 3" key="1">
    <citation type="journal article" date="2016" name="Genome Biol. Evol.">
        <title>Divergent and convergent evolution of fungal pathogenicity.</title>
        <authorList>
            <person name="Shang Y."/>
            <person name="Xiao G."/>
            <person name="Zheng P."/>
            <person name="Cen K."/>
            <person name="Zhan S."/>
            <person name="Wang C."/>
        </authorList>
    </citation>
    <scope>NUCLEOTIDE SEQUENCE [LARGE SCALE GENOMIC DNA]</scope>
    <source>
        <strain evidence="2 3">RCEF 2490</strain>
    </source>
</reference>
<evidence type="ECO:0000313" key="3">
    <source>
        <dbReference type="Proteomes" id="UP000078544"/>
    </source>
</evidence>
<dbReference type="Proteomes" id="UP000078544">
    <property type="component" value="Unassembled WGS sequence"/>
</dbReference>
<evidence type="ECO:0008006" key="4">
    <source>
        <dbReference type="Google" id="ProtNLM"/>
    </source>
</evidence>
<evidence type="ECO:0000313" key="2">
    <source>
        <dbReference type="EMBL" id="KZZ97659.1"/>
    </source>
</evidence>
<proteinExistence type="predicted"/>